<comment type="caution">
    <text evidence="10">The sequence shown here is derived from an EMBL/GenBank/DDBJ whole genome shotgun (WGS) entry which is preliminary data.</text>
</comment>
<dbReference type="EMBL" id="QZBD01000158">
    <property type="protein sequence ID" value="THY26010.1"/>
    <property type="molecule type" value="Genomic_DNA"/>
</dbReference>
<evidence type="ECO:0000256" key="8">
    <source>
        <dbReference type="ARBA" id="ARBA00023136"/>
    </source>
</evidence>
<dbReference type="FunFam" id="1.20.120.1780:FF:000001">
    <property type="entry name" value="4-hydroxybenzoate octaprenyltransferase"/>
    <property type="match status" value="1"/>
</dbReference>
<evidence type="ECO:0000256" key="5">
    <source>
        <dbReference type="ARBA" id="ARBA00022679"/>
    </source>
</evidence>
<evidence type="ECO:0000313" key="11">
    <source>
        <dbReference type="Proteomes" id="UP000306584"/>
    </source>
</evidence>
<keyword evidence="8 9" id="KW-0472">Membrane</keyword>
<evidence type="ECO:0008006" key="12">
    <source>
        <dbReference type="Google" id="ProtNLM"/>
    </source>
</evidence>
<dbReference type="Pfam" id="PF01040">
    <property type="entry name" value="UbiA"/>
    <property type="match status" value="1"/>
</dbReference>
<dbReference type="Proteomes" id="UP000306584">
    <property type="component" value="Unassembled WGS sequence"/>
</dbReference>
<accession>A0A4S9LB17</accession>
<organism evidence="10 11">
    <name type="scientific">Aureobasidium pullulans</name>
    <name type="common">Black yeast</name>
    <name type="synonym">Pullularia pullulans</name>
    <dbReference type="NCBI Taxonomy" id="5580"/>
    <lineage>
        <taxon>Eukaryota</taxon>
        <taxon>Fungi</taxon>
        <taxon>Dikarya</taxon>
        <taxon>Ascomycota</taxon>
        <taxon>Pezizomycotina</taxon>
        <taxon>Dothideomycetes</taxon>
        <taxon>Dothideomycetidae</taxon>
        <taxon>Dothideales</taxon>
        <taxon>Saccotheciaceae</taxon>
        <taxon>Aureobasidium</taxon>
    </lineage>
</organism>
<dbReference type="GO" id="GO:0016765">
    <property type="term" value="F:transferase activity, transferring alkyl or aryl (other than methyl) groups"/>
    <property type="evidence" value="ECO:0007669"/>
    <property type="project" value="InterPro"/>
</dbReference>
<dbReference type="PANTHER" id="PTHR11048:SF28">
    <property type="entry name" value="4-HYDROXYBENZOATE POLYPRENYLTRANSFERASE, MITOCHONDRIAL"/>
    <property type="match status" value="1"/>
</dbReference>
<dbReference type="Gene3D" id="1.10.357.140">
    <property type="entry name" value="UbiA prenyltransferase"/>
    <property type="match status" value="1"/>
</dbReference>
<dbReference type="Gene3D" id="1.20.120.1780">
    <property type="entry name" value="UbiA prenyltransferase"/>
    <property type="match status" value="1"/>
</dbReference>
<keyword evidence="6 9" id="KW-0812">Transmembrane</keyword>
<evidence type="ECO:0000256" key="6">
    <source>
        <dbReference type="ARBA" id="ARBA00022692"/>
    </source>
</evidence>
<keyword evidence="5" id="KW-0808">Transferase</keyword>
<feature type="transmembrane region" description="Helical" evidence="9">
    <location>
        <begin position="179"/>
        <end position="199"/>
    </location>
</feature>
<dbReference type="InterPro" id="IPR044878">
    <property type="entry name" value="UbiA_sf"/>
</dbReference>
<evidence type="ECO:0000256" key="9">
    <source>
        <dbReference type="SAM" id="Phobius"/>
    </source>
</evidence>
<name>A0A4S9LB17_AURPU</name>
<proteinExistence type="inferred from homology"/>
<evidence type="ECO:0000256" key="1">
    <source>
        <dbReference type="ARBA" id="ARBA00001946"/>
    </source>
</evidence>
<feature type="transmembrane region" description="Helical" evidence="9">
    <location>
        <begin position="247"/>
        <end position="266"/>
    </location>
</feature>
<dbReference type="CDD" id="cd13959">
    <property type="entry name" value="PT_UbiA_COQ2"/>
    <property type="match status" value="1"/>
</dbReference>
<comment type="cofactor">
    <cofactor evidence="1">
        <name>Mg(2+)</name>
        <dbReference type="ChEBI" id="CHEBI:18420"/>
    </cofactor>
</comment>
<dbReference type="PANTHER" id="PTHR11048">
    <property type="entry name" value="PRENYLTRANSFERASES"/>
    <property type="match status" value="1"/>
</dbReference>
<evidence type="ECO:0000256" key="2">
    <source>
        <dbReference type="ARBA" id="ARBA00004141"/>
    </source>
</evidence>
<dbReference type="AlphaFoldDB" id="A0A4S9LB17"/>
<keyword evidence="7 9" id="KW-1133">Transmembrane helix</keyword>
<comment type="subcellular location">
    <subcellularLocation>
        <location evidence="2">Membrane</location>
        <topology evidence="2">Multi-pass membrane protein</topology>
    </subcellularLocation>
</comment>
<evidence type="ECO:0000256" key="4">
    <source>
        <dbReference type="ARBA" id="ARBA00005985"/>
    </source>
</evidence>
<protein>
    <recommendedName>
        <fullName evidence="12">UbiA prenyltransferase</fullName>
    </recommendedName>
</protein>
<dbReference type="InterPro" id="IPR000537">
    <property type="entry name" value="UbiA_prenyltransferase"/>
</dbReference>
<feature type="transmembrane region" description="Helical" evidence="9">
    <location>
        <begin position="286"/>
        <end position="303"/>
    </location>
</feature>
<gene>
    <name evidence="10" type="ORF">D6D01_04652</name>
</gene>
<sequence length="320" mass="35049">MSIKGPQRNAIRGIYELARLHTREAWLCWYPAVWGACIAAGTEGIELDMVEFGRVLFGIWATITITHCAFCTFNDVCDSELDKHVERCKTRPIPAGMITRAEAMAVFLAWIPTTLIATYALLGQNALVSFTPIWIMSLIYPFMKRLVPFPQVVLGAIIGGAVFPGWVAITGTLDGLSAALPLFAATGTWVVYFDVFYATQDSPDDQAIGVKSLAVLMGKHVRILLGGLGAMQIALFGITAANAQLSPIFWVFGVGVWTLSVPRHIVSFDLNDRRSGGRIFKANIKLGLYLTGVSLVELLYMRVQLDSVAFQKYLPLSANV</sequence>
<dbReference type="GO" id="GO:0005886">
    <property type="term" value="C:plasma membrane"/>
    <property type="evidence" value="ECO:0007669"/>
    <property type="project" value="TreeGrafter"/>
</dbReference>
<feature type="transmembrane region" description="Helical" evidence="9">
    <location>
        <begin position="101"/>
        <end position="120"/>
    </location>
</feature>
<evidence type="ECO:0000313" key="10">
    <source>
        <dbReference type="EMBL" id="THY26010.1"/>
    </source>
</evidence>
<reference evidence="10 11" key="1">
    <citation type="submission" date="2018-10" db="EMBL/GenBank/DDBJ databases">
        <title>Fifty Aureobasidium pullulans genomes reveal a recombining polyextremotolerant generalist.</title>
        <authorList>
            <person name="Gostincar C."/>
            <person name="Turk M."/>
            <person name="Zajc J."/>
            <person name="Gunde-Cimerman N."/>
        </authorList>
    </citation>
    <scope>NUCLEOTIDE SEQUENCE [LARGE SCALE GENOMIC DNA]</scope>
    <source>
        <strain evidence="10 11">EXF-6604</strain>
    </source>
</reference>
<comment type="pathway">
    <text evidence="3">Secondary metabolite biosynthesis.</text>
</comment>
<comment type="similarity">
    <text evidence="4">Belongs to the UbiA prenyltransferase family.</text>
</comment>
<feature type="transmembrane region" description="Helical" evidence="9">
    <location>
        <begin position="152"/>
        <end position="173"/>
    </location>
</feature>
<dbReference type="InterPro" id="IPR039653">
    <property type="entry name" value="Prenyltransferase"/>
</dbReference>
<evidence type="ECO:0000256" key="3">
    <source>
        <dbReference type="ARBA" id="ARBA00005179"/>
    </source>
</evidence>
<evidence type="ECO:0000256" key="7">
    <source>
        <dbReference type="ARBA" id="ARBA00022989"/>
    </source>
</evidence>